<protein>
    <submittedName>
        <fullName evidence="5">Glutamine synthetase type III</fullName>
    </submittedName>
</protein>
<name>A0A3S8RN30_9FIRM</name>
<organism evidence="5 6">
    <name type="scientific">Erysipelothrix piscisicarius</name>
    <dbReference type="NCBI Taxonomy" id="2485784"/>
    <lineage>
        <taxon>Bacteria</taxon>
        <taxon>Bacillati</taxon>
        <taxon>Bacillota</taxon>
        <taxon>Erysipelotrichia</taxon>
        <taxon>Erysipelotrichales</taxon>
        <taxon>Erysipelotrichaceae</taxon>
        <taxon>Erysipelothrix</taxon>
    </lineage>
</organism>
<dbReference type="GO" id="GO:0004356">
    <property type="term" value="F:glutamine synthetase activity"/>
    <property type="evidence" value="ECO:0007669"/>
    <property type="project" value="InterPro"/>
</dbReference>
<dbReference type="Pfam" id="PF00120">
    <property type="entry name" value="Gln-synt_C"/>
    <property type="match status" value="1"/>
</dbReference>
<evidence type="ECO:0000313" key="6">
    <source>
        <dbReference type="Proteomes" id="UP000278804"/>
    </source>
</evidence>
<dbReference type="InterPro" id="IPR040577">
    <property type="entry name" value="Gln-synt_C"/>
</dbReference>
<dbReference type="Gene3D" id="1.20.120.1560">
    <property type="match status" value="1"/>
</dbReference>
<comment type="similarity">
    <text evidence="1 2">Belongs to the glutamine synthetase family.</text>
</comment>
<evidence type="ECO:0000259" key="3">
    <source>
        <dbReference type="PROSITE" id="PS51986"/>
    </source>
</evidence>
<dbReference type="InterPro" id="IPR052725">
    <property type="entry name" value="GS_Type-3"/>
</dbReference>
<dbReference type="Pfam" id="PF18318">
    <property type="entry name" value="Gln-synt_C-ter"/>
    <property type="match status" value="1"/>
</dbReference>
<evidence type="ECO:0000259" key="4">
    <source>
        <dbReference type="PROSITE" id="PS51987"/>
    </source>
</evidence>
<dbReference type="PROSITE" id="PS51987">
    <property type="entry name" value="GS_CATALYTIC"/>
    <property type="match status" value="1"/>
</dbReference>
<dbReference type="AlphaFoldDB" id="A0A3S8RN30"/>
<dbReference type="PANTHER" id="PTHR42974:SF1">
    <property type="entry name" value="TYPE-3 GLUTAMINE SYNTHETASE"/>
    <property type="match status" value="1"/>
</dbReference>
<dbReference type="SUPFAM" id="SSF55931">
    <property type="entry name" value="Glutamine synthetase/guanido kinase"/>
    <property type="match status" value="1"/>
</dbReference>
<dbReference type="InterPro" id="IPR027303">
    <property type="entry name" value="Gln_synth_gly_rich_site"/>
</dbReference>
<reference evidence="5 6" key="1">
    <citation type="journal article" date="2020" name="Int. J. Syst. Evol. Microbiol.">
        <title>Description of Erysipelothrix piscisicarius sp. nov., an emergent fish pathogen, and assessment of virulence using a tiger barb (Puntigrus tetrazona) infection model.</title>
        <authorList>
            <person name="Pomaranski E.K."/>
            <person name="Griffin M.J."/>
            <person name="Camus A.C."/>
            <person name="Armwood A.R."/>
            <person name="Shelley J."/>
            <person name="Waldbieser G.C."/>
            <person name="LaFrentz B.R."/>
            <person name="Garcia J.C."/>
            <person name="Yanong R."/>
            <person name="Soto E."/>
        </authorList>
    </citation>
    <scope>NUCLEOTIDE SEQUENCE [LARGE SCALE GENOMIC DNA]</scope>
    <source>
        <strain evidence="5 6">15TAL0474</strain>
    </source>
</reference>
<keyword evidence="6" id="KW-1185">Reference proteome</keyword>
<accession>A0A3S8RN30</accession>
<dbReference type="InterPro" id="IPR008147">
    <property type="entry name" value="Gln_synt_N"/>
</dbReference>
<dbReference type="PROSITE" id="PS51986">
    <property type="entry name" value="GS_BETA_GRASP"/>
    <property type="match status" value="1"/>
</dbReference>
<dbReference type="InterPro" id="IPR022147">
    <property type="entry name" value="GSIII_N"/>
</dbReference>
<dbReference type="InterPro" id="IPR014746">
    <property type="entry name" value="Gln_synth/guanido_kin_cat_dom"/>
</dbReference>
<feature type="domain" description="GS beta-grasp" evidence="3">
    <location>
        <begin position="62"/>
        <end position="151"/>
    </location>
</feature>
<dbReference type="GO" id="GO:0006542">
    <property type="term" value="P:glutamine biosynthetic process"/>
    <property type="evidence" value="ECO:0007669"/>
    <property type="project" value="InterPro"/>
</dbReference>
<evidence type="ECO:0000256" key="1">
    <source>
        <dbReference type="PROSITE-ProRule" id="PRU01330"/>
    </source>
</evidence>
<gene>
    <name evidence="5" type="ORF">EEI45_05950</name>
</gene>
<feature type="domain" description="GS catalytic" evidence="4">
    <location>
        <begin position="156"/>
        <end position="589"/>
    </location>
</feature>
<dbReference type="Gene3D" id="3.30.590.10">
    <property type="entry name" value="Glutamine synthetase/guanido kinase, catalytic domain"/>
    <property type="match status" value="1"/>
</dbReference>
<dbReference type="PROSITE" id="PS00181">
    <property type="entry name" value="GLNA_ATP"/>
    <property type="match status" value="1"/>
</dbReference>
<evidence type="ECO:0000313" key="5">
    <source>
        <dbReference type="EMBL" id="AZK44346.1"/>
    </source>
</evidence>
<dbReference type="Pfam" id="PF12437">
    <property type="entry name" value="GSIII_N"/>
    <property type="match status" value="1"/>
</dbReference>
<proteinExistence type="inferred from homology"/>
<dbReference type="Proteomes" id="UP000278804">
    <property type="component" value="Chromosome"/>
</dbReference>
<dbReference type="InterPro" id="IPR008146">
    <property type="entry name" value="Gln_synth_cat_dom"/>
</dbReference>
<dbReference type="KEGG" id="eri:EEI45_05950"/>
<dbReference type="PANTHER" id="PTHR42974">
    <property type="entry name" value="GLUTAMINE SYNTHETASE"/>
    <property type="match status" value="1"/>
</dbReference>
<dbReference type="SMART" id="SM01230">
    <property type="entry name" value="Gln-synt_C"/>
    <property type="match status" value="1"/>
</dbReference>
<dbReference type="EMBL" id="CP034234">
    <property type="protein sequence ID" value="AZK44346.1"/>
    <property type="molecule type" value="Genomic_DNA"/>
</dbReference>
<sequence length="690" mass="78428">MKKPYEDFGCKLFTKDVMSEYLPRPVFERWLSAIQYKAKMDMANAEAIAHAMKVWALEHGATHYSHWFHPMTGSSAEKHDAFIEPDRNGKPITRFSGKTLIKGETDGSSFPNGGLRQTFEARGYTYWDVTSTAFIRGHVLFIPSIFISYHGESLDEKAPLLKSMEALSKQATRIVNLLGDKSVTSVDAMIGLEQEYFLVNAKHFEKREDLIFTGRTLLGENAPKGQDLVGHYYGNIPSNVVHYMEDVNDELWKLGVYSKVEHNEVAPAQFEIVTHFDKANIALDQNMIVMETLQRVAKKHHLSALLHEKPFKNINGSGKHNNWSLVTNTGHNLFEPGERPHENIRFLVFVCALVEAVDSHAELLRFAASSAGNDHRLGASEAPPAIISLFVGSVLEEIFKQLATSKKINIEKEVQYFTPLTTLSAVTKDYSDRNRTSPFAFTGNKFEFRMPGSSICSAFVNTVLCSIMAESLERIANDLEQFKYIQDIREHALGHCQRIIKAHHRIIFDGDAYHDNWKEEALQRGLPNLEHYVDSIASMLYPNTIALFKNTDVLSERELEARTIIVQTRFIKTINTEANTLLKMVKQDIMPAIVTAINHLSTSDSQSSYIQRQITNLESNLDALDAAIITLEDKILFVHEITDLEEKAYAMHHQIRPEFETIRTLVDQMERVIAKSHYPFPTYTQLLFEL</sequence>
<dbReference type="RefSeq" id="WP_125164521.1">
    <property type="nucleotide sequence ID" value="NZ_CP034234.1"/>
</dbReference>
<evidence type="ECO:0000256" key="2">
    <source>
        <dbReference type="RuleBase" id="RU000384"/>
    </source>
</evidence>